<protein>
    <submittedName>
        <fullName evidence="3">Uncharacterized protein</fullName>
    </submittedName>
</protein>
<organism evidence="3 4">
    <name type="scientific">Paraburkholderia dioscoreae</name>
    <dbReference type="NCBI Taxonomy" id="2604047"/>
    <lineage>
        <taxon>Bacteria</taxon>
        <taxon>Pseudomonadati</taxon>
        <taxon>Pseudomonadota</taxon>
        <taxon>Betaproteobacteria</taxon>
        <taxon>Burkholderiales</taxon>
        <taxon>Burkholderiaceae</taxon>
        <taxon>Paraburkholderia</taxon>
    </lineage>
</organism>
<dbReference type="RefSeq" id="WP_165184791.1">
    <property type="nucleotide sequence ID" value="NZ_LR699553.1"/>
</dbReference>
<dbReference type="KEGG" id="pdio:PDMSB3_0793"/>
<feature type="transmembrane region" description="Helical" evidence="2">
    <location>
        <begin position="237"/>
        <end position="262"/>
    </location>
</feature>
<evidence type="ECO:0000256" key="2">
    <source>
        <dbReference type="SAM" id="Phobius"/>
    </source>
</evidence>
<name>A0A5Q4ZAV2_9BURK</name>
<keyword evidence="4" id="KW-1185">Reference proteome</keyword>
<dbReference type="Proteomes" id="UP000325811">
    <property type="component" value="Chromosome I"/>
</dbReference>
<feature type="transmembrane region" description="Helical" evidence="2">
    <location>
        <begin position="324"/>
        <end position="342"/>
    </location>
</feature>
<keyword evidence="2" id="KW-0472">Membrane</keyword>
<feature type="transmembrane region" description="Helical" evidence="2">
    <location>
        <begin position="351"/>
        <end position="372"/>
    </location>
</feature>
<evidence type="ECO:0000313" key="4">
    <source>
        <dbReference type="Proteomes" id="UP000325811"/>
    </source>
</evidence>
<keyword evidence="2" id="KW-1133">Transmembrane helix</keyword>
<feature type="transmembrane region" description="Helical" evidence="2">
    <location>
        <begin position="392"/>
        <end position="415"/>
    </location>
</feature>
<accession>A0A5Q4ZAV2</accession>
<keyword evidence="2" id="KW-0812">Transmembrane</keyword>
<evidence type="ECO:0000256" key="1">
    <source>
        <dbReference type="SAM" id="MobiDB-lite"/>
    </source>
</evidence>
<feature type="transmembrane region" description="Helical" evidence="2">
    <location>
        <begin position="35"/>
        <end position="52"/>
    </location>
</feature>
<reference evidence="3 4" key="1">
    <citation type="submission" date="2019-08" db="EMBL/GenBank/DDBJ databases">
        <authorList>
            <person name="Herpell B J."/>
        </authorList>
    </citation>
    <scope>NUCLEOTIDE SEQUENCE [LARGE SCALE GENOMIC DNA]</scope>
    <source>
        <strain evidence="4">Msb3</strain>
    </source>
</reference>
<feature type="compositionally biased region" description="Polar residues" evidence="1">
    <location>
        <begin position="428"/>
        <end position="438"/>
    </location>
</feature>
<gene>
    <name evidence="3" type="ORF">PDMSB3_0793</name>
</gene>
<proteinExistence type="predicted"/>
<dbReference type="EMBL" id="LR699553">
    <property type="protein sequence ID" value="VVD27255.1"/>
    <property type="molecule type" value="Genomic_DNA"/>
</dbReference>
<feature type="transmembrane region" description="Helical" evidence="2">
    <location>
        <begin position="274"/>
        <end position="292"/>
    </location>
</feature>
<feature type="transmembrane region" description="Helical" evidence="2">
    <location>
        <begin position="110"/>
        <end position="131"/>
    </location>
</feature>
<feature type="region of interest" description="Disordered" evidence="1">
    <location>
        <begin position="428"/>
        <end position="449"/>
    </location>
</feature>
<dbReference type="AlphaFoldDB" id="A0A5Q4ZAV2"/>
<sequence length="449" mass="50201">MKQSISSHADLYYFVWVFAMPVTSVLLMPSVQGTTLGYVMCFLSLPIALACAGASRTRYINFLIVAASVWTFFFLASQLADTAAPYEPDLTKVLLIDDSDVLTFILRKSLFTQSIYLFAVVLYASYVYIFYKPSWRQWLLASAAIFAVYGIYEVIYFIVTGHPGDFISNRSFGAEFRNGDGSAEEGSLNGSSFQWLDIHGFHMQRLKSLTGEPSMYALSMFPFWVYFNATSKRRLPVWIIGASLIMSTSSTAFIGYVVYLLIRIRKIGFHPLKAMAGALILFVVAYLARDYIADLFQQMILDKMDGHNVSGVERSGFFRASMDMWAAGSLGNQLFGIGFGYIRSTDLFSTLLVNTGIAGLVLVSLLILYPAFKLDWSAEGMALRQCCVSTWVMMMISVPEFSYLAPWTFVAIAYARLRAQKMTARQSSVALPGSSSPVNDRRLTVRSRL</sequence>
<feature type="transmembrane region" description="Helical" evidence="2">
    <location>
        <begin position="59"/>
        <end position="80"/>
    </location>
</feature>
<evidence type="ECO:0000313" key="3">
    <source>
        <dbReference type="EMBL" id="VVD27255.1"/>
    </source>
</evidence>
<feature type="transmembrane region" description="Helical" evidence="2">
    <location>
        <begin position="138"/>
        <end position="159"/>
    </location>
</feature>
<feature type="transmembrane region" description="Helical" evidence="2">
    <location>
        <begin position="12"/>
        <end position="29"/>
    </location>
</feature>